<feature type="compositionally biased region" description="Basic residues" evidence="1">
    <location>
        <begin position="386"/>
        <end position="397"/>
    </location>
</feature>
<evidence type="ECO:0000313" key="3">
    <source>
        <dbReference type="Proteomes" id="UP000001449"/>
    </source>
</evidence>
<feature type="region of interest" description="Disordered" evidence="1">
    <location>
        <begin position="129"/>
        <end position="173"/>
    </location>
</feature>
<keyword evidence="3" id="KW-1185">Reference proteome</keyword>
<dbReference type="HOGENOM" id="CLU_404680_0_0_1"/>
<evidence type="ECO:0000313" key="2">
    <source>
        <dbReference type="EMBL" id="EED93460.1"/>
    </source>
</evidence>
<reference evidence="2 3" key="1">
    <citation type="journal article" date="2004" name="Science">
        <title>The genome of the diatom Thalassiosira pseudonana: ecology, evolution, and metabolism.</title>
        <authorList>
            <person name="Armbrust E.V."/>
            <person name="Berges J.A."/>
            <person name="Bowler C."/>
            <person name="Green B.R."/>
            <person name="Martinez D."/>
            <person name="Putnam N.H."/>
            <person name="Zhou S."/>
            <person name="Allen A.E."/>
            <person name="Apt K.E."/>
            <person name="Bechner M."/>
            <person name="Brzezinski M.A."/>
            <person name="Chaal B.K."/>
            <person name="Chiovitti A."/>
            <person name="Davis A.K."/>
            <person name="Demarest M.S."/>
            <person name="Detter J.C."/>
            <person name="Glavina T."/>
            <person name="Goodstein D."/>
            <person name="Hadi M.Z."/>
            <person name="Hellsten U."/>
            <person name="Hildebrand M."/>
            <person name="Jenkins B.D."/>
            <person name="Jurka J."/>
            <person name="Kapitonov V.V."/>
            <person name="Kroger N."/>
            <person name="Lau W.W."/>
            <person name="Lane T.W."/>
            <person name="Larimer F.W."/>
            <person name="Lippmeier J.C."/>
            <person name="Lucas S."/>
            <person name="Medina M."/>
            <person name="Montsant A."/>
            <person name="Obornik M."/>
            <person name="Parker M.S."/>
            <person name="Palenik B."/>
            <person name="Pazour G.J."/>
            <person name="Richardson P.M."/>
            <person name="Rynearson T.A."/>
            <person name="Saito M.A."/>
            <person name="Schwartz D.C."/>
            <person name="Thamatrakoln K."/>
            <person name="Valentin K."/>
            <person name="Vardi A."/>
            <person name="Wilkerson F.P."/>
            <person name="Rokhsar D.S."/>
        </authorList>
    </citation>
    <scope>NUCLEOTIDE SEQUENCE [LARGE SCALE GENOMIC DNA]</scope>
    <source>
        <strain evidence="2 3">CCMP1335</strain>
    </source>
</reference>
<name>B8C049_THAPS</name>
<dbReference type="EMBL" id="CM000641">
    <property type="protein sequence ID" value="EED93460.1"/>
    <property type="molecule type" value="Genomic_DNA"/>
</dbReference>
<reference evidence="2 3" key="2">
    <citation type="journal article" date="2008" name="Nature">
        <title>The Phaeodactylum genome reveals the evolutionary history of diatom genomes.</title>
        <authorList>
            <person name="Bowler C."/>
            <person name="Allen A.E."/>
            <person name="Badger J.H."/>
            <person name="Grimwood J."/>
            <person name="Jabbari K."/>
            <person name="Kuo A."/>
            <person name="Maheswari U."/>
            <person name="Martens C."/>
            <person name="Maumus F."/>
            <person name="Otillar R.P."/>
            <person name="Rayko E."/>
            <person name="Salamov A."/>
            <person name="Vandepoele K."/>
            <person name="Beszteri B."/>
            <person name="Gruber A."/>
            <person name="Heijde M."/>
            <person name="Katinka M."/>
            <person name="Mock T."/>
            <person name="Valentin K."/>
            <person name="Verret F."/>
            <person name="Berges J.A."/>
            <person name="Brownlee C."/>
            <person name="Cadoret J.P."/>
            <person name="Chiovitti A."/>
            <person name="Choi C.J."/>
            <person name="Coesel S."/>
            <person name="De Martino A."/>
            <person name="Detter J.C."/>
            <person name="Durkin C."/>
            <person name="Falciatore A."/>
            <person name="Fournet J."/>
            <person name="Haruta M."/>
            <person name="Huysman M.J."/>
            <person name="Jenkins B.D."/>
            <person name="Jiroutova K."/>
            <person name="Jorgensen R.E."/>
            <person name="Joubert Y."/>
            <person name="Kaplan A."/>
            <person name="Kroger N."/>
            <person name="Kroth P.G."/>
            <person name="La Roche J."/>
            <person name="Lindquist E."/>
            <person name="Lommer M."/>
            <person name="Martin-Jezequel V."/>
            <person name="Lopez P.J."/>
            <person name="Lucas S."/>
            <person name="Mangogna M."/>
            <person name="McGinnis K."/>
            <person name="Medlin L.K."/>
            <person name="Montsant A."/>
            <person name="Oudot-Le Secq M.P."/>
            <person name="Napoli C."/>
            <person name="Obornik M."/>
            <person name="Parker M.S."/>
            <person name="Petit J.L."/>
            <person name="Porcel B.M."/>
            <person name="Poulsen N."/>
            <person name="Robison M."/>
            <person name="Rychlewski L."/>
            <person name="Rynearson T.A."/>
            <person name="Schmutz J."/>
            <person name="Shapiro H."/>
            <person name="Siaut M."/>
            <person name="Stanley M."/>
            <person name="Sussman M.R."/>
            <person name="Taylor A.R."/>
            <person name="Vardi A."/>
            <person name="von Dassow P."/>
            <person name="Vyverman W."/>
            <person name="Willis A."/>
            <person name="Wyrwicz L.S."/>
            <person name="Rokhsar D.S."/>
            <person name="Weissenbach J."/>
            <person name="Armbrust E.V."/>
            <person name="Green B.R."/>
            <person name="Van de Peer Y."/>
            <person name="Grigoriev I.V."/>
        </authorList>
    </citation>
    <scope>NUCLEOTIDE SEQUENCE [LARGE SCALE GENOMIC DNA]</scope>
    <source>
        <strain evidence="2 3">CCMP1335</strain>
    </source>
</reference>
<dbReference type="InParanoid" id="B8C049"/>
<feature type="compositionally biased region" description="Pro residues" evidence="1">
    <location>
        <begin position="342"/>
        <end position="352"/>
    </location>
</feature>
<feature type="compositionally biased region" description="Basic and acidic residues" evidence="1">
    <location>
        <begin position="129"/>
        <end position="154"/>
    </location>
</feature>
<dbReference type="RefSeq" id="XP_002289923.1">
    <property type="nucleotide sequence ID" value="XM_002289887.1"/>
</dbReference>
<feature type="compositionally biased region" description="Polar residues" evidence="1">
    <location>
        <begin position="436"/>
        <end position="456"/>
    </location>
</feature>
<dbReference type="GeneID" id="7443747"/>
<proteinExistence type="predicted"/>
<feature type="compositionally biased region" description="Polar residues" evidence="1">
    <location>
        <begin position="280"/>
        <end position="290"/>
    </location>
</feature>
<feature type="compositionally biased region" description="Pro residues" evidence="1">
    <location>
        <begin position="296"/>
        <end position="312"/>
    </location>
</feature>
<organism evidence="2 3">
    <name type="scientific">Thalassiosira pseudonana</name>
    <name type="common">Marine diatom</name>
    <name type="synonym">Cyclotella nana</name>
    <dbReference type="NCBI Taxonomy" id="35128"/>
    <lineage>
        <taxon>Eukaryota</taxon>
        <taxon>Sar</taxon>
        <taxon>Stramenopiles</taxon>
        <taxon>Ochrophyta</taxon>
        <taxon>Bacillariophyta</taxon>
        <taxon>Coscinodiscophyceae</taxon>
        <taxon>Thalassiosirophycidae</taxon>
        <taxon>Thalassiosirales</taxon>
        <taxon>Thalassiosiraceae</taxon>
        <taxon>Thalassiosira</taxon>
    </lineage>
</organism>
<dbReference type="Proteomes" id="UP000001449">
    <property type="component" value="Chromosome 4"/>
</dbReference>
<evidence type="ECO:0000256" key="1">
    <source>
        <dbReference type="SAM" id="MobiDB-lite"/>
    </source>
</evidence>
<feature type="region of interest" description="Disordered" evidence="1">
    <location>
        <begin position="260"/>
        <end position="360"/>
    </location>
</feature>
<feature type="region of interest" description="Disordered" evidence="1">
    <location>
        <begin position="436"/>
        <end position="476"/>
    </location>
</feature>
<sequence length="680" mass="76821">MPRPTSLPPSMYHSSEYEYSPHEYQERMRYPPLQPPSSRMTAHPPRHHPYYENYQFVRNNRSAEYDYYDTHGEPMSTMIMHPQHQLPITPGTAHDDDAKPKDKKKLPRSYTEYNIFFQLERERILGELEKERKDGDDGEEKEGNAAAKEDDSKDSTPVVLNQPSDPNDILPRPPQFAHLVLSPKWYDSAHRIKENKLNKDKRKHRKTHGLVGFLDLTRQIAKAWGNADELTKRYCKKVADIQLKVYKERLTMIKMEESHPQHTMPVLHQPSMMRGPSPGDVSSTRFSSSGRCHPDMMPPPSQQYQRPPPPEFKNPNPNGHWQPHQTRDVPFDPRAMKMNAPPRYPTMPPLPPSTEHRGEKDPLDELMHRRRMYGSKSAIIQSQSRRPNRSSQKKRKAVPPTHTNLNLVNINRNVSQILRSPTGEVGYSLKGSNSYLSPEDNSTANVASTAITPSPSRKNHESSSEHLPMKKRHKKVTNEAYDATLTPGSLESGMGDGEAPSSMFSSAFMSSPSEMIMTPHGEAALGQLMSSPLSTSSYRNALDQYINESPIPYIDFSPQDHSGSYQQPYQPPSIPPHLAVPGGLQCPQNALPPRFPASPFDRANATDDFSDSEALDLDEEKMQVMWRRLQATYAKKRKERMTASGHEIGGIHSPGGCGPTHSFASPVEKIETAEGGVTKI</sequence>
<accession>B8C049</accession>
<evidence type="ECO:0008006" key="4">
    <source>
        <dbReference type="Google" id="ProtNLM"/>
    </source>
</evidence>
<feature type="region of interest" description="Disordered" evidence="1">
    <location>
        <begin position="375"/>
        <end position="405"/>
    </location>
</feature>
<feature type="region of interest" description="Disordered" evidence="1">
    <location>
        <begin position="85"/>
        <end position="107"/>
    </location>
</feature>
<dbReference type="KEGG" id="tps:THAPSDRAFT_4732"/>
<protein>
    <recommendedName>
        <fullName evidence="4">HMG box domain-containing protein</fullName>
    </recommendedName>
</protein>
<gene>
    <name evidence="2" type="ORF">THAPSDRAFT_4732</name>
</gene>
<dbReference type="AlphaFoldDB" id="B8C049"/>
<feature type="compositionally biased region" description="Basic and acidic residues" evidence="1">
    <location>
        <begin position="458"/>
        <end position="468"/>
    </location>
</feature>
<feature type="compositionally biased region" description="Basic and acidic residues" evidence="1">
    <location>
        <begin position="325"/>
        <end position="335"/>
    </location>
</feature>
<dbReference type="PaxDb" id="35128-Thaps4732"/>